<dbReference type="PANTHER" id="PTHR38441:SF1">
    <property type="entry name" value="MEMBRANE PROTEIN"/>
    <property type="match status" value="1"/>
</dbReference>
<dbReference type="PANTHER" id="PTHR38441">
    <property type="entry name" value="INTEGRAL MEMBRANE PROTEIN-RELATED"/>
    <property type="match status" value="1"/>
</dbReference>
<keyword evidence="1" id="KW-0472">Membrane</keyword>
<accession>A0ABW1LCU0</accession>
<comment type="caution">
    <text evidence="2">The sequence shown here is derived from an EMBL/GenBank/DDBJ whole genome shotgun (WGS) entry which is preliminary data.</text>
</comment>
<name>A0ABW1LCU0_9BACL</name>
<dbReference type="RefSeq" id="WP_377736126.1">
    <property type="nucleotide sequence ID" value="NZ_JBHSRI010000038.1"/>
</dbReference>
<sequence length="117" mass="13599">MGASNKYGKKVPQSVHDYQAIEASPKFRELVGKKKRFLLPSTILFLGLYILFPLIISYSDVLNTSFIGDISWSWIYALGLFVMTWVLVTIYMRKAAQFDRMAEDTLKEFNYKEEENL</sequence>
<protein>
    <submittedName>
        <fullName evidence="2">DUF485 domain-containing protein</fullName>
    </submittedName>
</protein>
<dbReference type="Proteomes" id="UP001596170">
    <property type="component" value="Unassembled WGS sequence"/>
</dbReference>
<evidence type="ECO:0000256" key="1">
    <source>
        <dbReference type="SAM" id="Phobius"/>
    </source>
</evidence>
<dbReference type="Pfam" id="PF04341">
    <property type="entry name" value="DUF485"/>
    <property type="match status" value="1"/>
</dbReference>
<dbReference type="InterPro" id="IPR007436">
    <property type="entry name" value="DUF485"/>
</dbReference>
<feature type="transmembrane region" description="Helical" evidence="1">
    <location>
        <begin position="70"/>
        <end position="91"/>
    </location>
</feature>
<dbReference type="EMBL" id="JBHSRI010000038">
    <property type="protein sequence ID" value="MFC6041306.1"/>
    <property type="molecule type" value="Genomic_DNA"/>
</dbReference>
<organism evidence="2 3">
    <name type="scientific">Paenisporosarcina macmurdoensis</name>
    <dbReference type="NCBI Taxonomy" id="212659"/>
    <lineage>
        <taxon>Bacteria</taxon>
        <taxon>Bacillati</taxon>
        <taxon>Bacillota</taxon>
        <taxon>Bacilli</taxon>
        <taxon>Bacillales</taxon>
        <taxon>Caryophanaceae</taxon>
        <taxon>Paenisporosarcina</taxon>
    </lineage>
</organism>
<keyword evidence="3" id="KW-1185">Reference proteome</keyword>
<reference evidence="3" key="1">
    <citation type="journal article" date="2019" name="Int. J. Syst. Evol. Microbiol.">
        <title>The Global Catalogue of Microorganisms (GCM) 10K type strain sequencing project: providing services to taxonomists for standard genome sequencing and annotation.</title>
        <authorList>
            <consortium name="The Broad Institute Genomics Platform"/>
            <consortium name="The Broad Institute Genome Sequencing Center for Infectious Disease"/>
            <person name="Wu L."/>
            <person name="Ma J."/>
        </authorList>
    </citation>
    <scope>NUCLEOTIDE SEQUENCE [LARGE SCALE GENOMIC DNA]</scope>
    <source>
        <strain evidence="3">CCUG 54527</strain>
    </source>
</reference>
<keyword evidence="1" id="KW-0812">Transmembrane</keyword>
<evidence type="ECO:0000313" key="3">
    <source>
        <dbReference type="Proteomes" id="UP001596170"/>
    </source>
</evidence>
<proteinExistence type="predicted"/>
<evidence type="ECO:0000313" key="2">
    <source>
        <dbReference type="EMBL" id="MFC6041306.1"/>
    </source>
</evidence>
<feature type="transmembrane region" description="Helical" evidence="1">
    <location>
        <begin position="37"/>
        <end position="58"/>
    </location>
</feature>
<keyword evidence="1" id="KW-1133">Transmembrane helix</keyword>
<gene>
    <name evidence="2" type="ORF">ACFPYN_18020</name>
</gene>